<feature type="region of interest" description="Disordered" evidence="1">
    <location>
        <begin position="211"/>
        <end position="245"/>
    </location>
</feature>
<evidence type="ECO:0000256" key="1">
    <source>
        <dbReference type="SAM" id="MobiDB-lite"/>
    </source>
</evidence>
<dbReference type="OrthoDB" id="3501663at2759"/>
<dbReference type="EMBL" id="BEGY01000013">
    <property type="protein sequence ID" value="GAX75631.1"/>
    <property type="molecule type" value="Genomic_DNA"/>
</dbReference>
<dbReference type="Proteomes" id="UP000232323">
    <property type="component" value="Unassembled WGS sequence"/>
</dbReference>
<keyword evidence="2" id="KW-0812">Transmembrane</keyword>
<proteinExistence type="predicted"/>
<feature type="domain" description="Amidohydrolase 3" evidence="3">
    <location>
        <begin position="160"/>
        <end position="666"/>
    </location>
</feature>
<dbReference type="SUPFAM" id="SSF51338">
    <property type="entry name" value="Composite domain of metallo-dependent hydrolases"/>
    <property type="match status" value="1"/>
</dbReference>
<organism evidence="4 5">
    <name type="scientific">Chlamydomonas eustigma</name>
    <dbReference type="NCBI Taxonomy" id="1157962"/>
    <lineage>
        <taxon>Eukaryota</taxon>
        <taxon>Viridiplantae</taxon>
        <taxon>Chlorophyta</taxon>
        <taxon>core chlorophytes</taxon>
        <taxon>Chlorophyceae</taxon>
        <taxon>CS clade</taxon>
        <taxon>Chlamydomonadales</taxon>
        <taxon>Chlamydomonadaceae</taxon>
        <taxon>Chlamydomonas</taxon>
    </lineage>
</organism>
<evidence type="ECO:0000259" key="3">
    <source>
        <dbReference type="Pfam" id="PF07969"/>
    </source>
</evidence>
<dbReference type="PANTHER" id="PTHR22642">
    <property type="entry name" value="IMIDAZOLONEPROPIONASE"/>
    <property type="match status" value="1"/>
</dbReference>
<feature type="domain" description="Amidohydrolase 3" evidence="3">
    <location>
        <begin position="733"/>
        <end position="802"/>
    </location>
</feature>
<dbReference type="Gene3D" id="2.30.40.10">
    <property type="entry name" value="Urease, subunit C, domain 1"/>
    <property type="match status" value="2"/>
</dbReference>
<dbReference type="InterPro" id="IPR033932">
    <property type="entry name" value="YtcJ-like"/>
</dbReference>
<dbReference type="InterPro" id="IPR013108">
    <property type="entry name" value="Amidohydro_3"/>
</dbReference>
<keyword evidence="2" id="KW-1133">Transmembrane helix</keyword>
<feature type="region of interest" description="Disordered" evidence="1">
    <location>
        <begin position="682"/>
        <end position="719"/>
    </location>
</feature>
<feature type="compositionally biased region" description="Basic and acidic residues" evidence="1">
    <location>
        <begin position="213"/>
        <end position="227"/>
    </location>
</feature>
<evidence type="ECO:0000313" key="5">
    <source>
        <dbReference type="Proteomes" id="UP000232323"/>
    </source>
</evidence>
<feature type="transmembrane region" description="Helical" evidence="2">
    <location>
        <begin position="21"/>
        <end position="47"/>
    </location>
</feature>
<dbReference type="Pfam" id="PF07969">
    <property type="entry name" value="Amidohydro_3"/>
    <property type="match status" value="2"/>
</dbReference>
<protein>
    <recommendedName>
        <fullName evidence="3">Amidohydrolase 3 domain-containing protein</fullName>
    </recommendedName>
</protein>
<dbReference type="GO" id="GO:0016810">
    <property type="term" value="F:hydrolase activity, acting on carbon-nitrogen (but not peptide) bonds"/>
    <property type="evidence" value="ECO:0007669"/>
    <property type="project" value="InterPro"/>
</dbReference>
<name>A0A250WXT3_9CHLO</name>
<reference evidence="4 5" key="1">
    <citation type="submission" date="2017-08" db="EMBL/GenBank/DDBJ databases">
        <title>Acidophilic green algal genome provides insights into adaptation to an acidic environment.</title>
        <authorList>
            <person name="Hirooka S."/>
            <person name="Hirose Y."/>
            <person name="Kanesaki Y."/>
            <person name="Higuchi S."/>
            <person name="Fujiwara T."/>
            <person name="Onuma R."/>
            <person name="Era A."/>
            <person name="Ohbayashi R."/>
            <person name="Uzuka A."/>
            <person name="Nozaki H."/>
            <person name="Yoshikawa H."/>
            <person name="Miyagishima S.Y."/>
        </authorList>
    </citation>
    <scope>NUCLEOTIDE SEQUENCE [LARGE SCALE GENOMIC DNA]</scope>
    <source>
        <strain evidence="4 5">NIES-2499</strain>
    </source>
</reference>
<dbReference type="SUPFAM" id="SSF51556">
    <property type="entry name" value="Metallo-dependent hydrolases"/>
    <property type="match status" value="1"/>
</dbReference>
<accession>A0A250WXT3</accession>
<dbReference type="Gene3D" id="3.10.310.70">
    <property type="match status" value="1"/>
</dbReference>
<gene>
    <name evidence="4" type="ORF">CEUSTIGMA_g3075.t1</name>
</gene>
<feature type="compositionally biased region" description="Basic and acidic residues" evidence="1">
    <location>
        <begin position="685"/>
        <end position="719"/>
    </location>
</feature>
<keyword evidence="5" id="KW-1185">Reference proteome</keyword>
<dbReference type="Gene3D" id="3.20.20.140">
    <property type="entry name" value="Metal-dependent hydrolases"/>
    <property type="match status" value="2"/>
</dbReference>
<sequence length="817" mass="89871">MLKCAKHSYYDTEMQMYGLVLTMPMALTLQSKLILVGCLLVAIFAWLPTNVIKTLVPHHVQETLTELGCPLGYGQHSSEELLDGRPHGHIPLPGVRTRDLVIYFNGTIWTADLDVPYVQALLVDVEYGTILKRGSLVSVSNEAQRVMERESTRRIVSVQEHDLGGSFLLPGFIDPHVHLLSAGLLLSQVDLSAAVSKQDVIQAVRTAASAAASRRESGDDGESRTTSEEVLAGNRDRDVVAPSSDEVNGSVEADKIWILGGGWEEGKWGGALPHKSWLDQGLGYLGALPVFLLRKDLHCGVASSLALQLAGITADTPDPQGGSIDRGSDGHPTGILRDRAIQLVLSLVPEPSVEQRQVALKVAAQYALSRGVTTVGDMGRLSFGDTDQAWKDFEEVHLPWADQGRLPLRINLYMPLRSWSRLATHVAARGYAHPSGRLFWGGVKEFADGSLGSCTALMHEPYLGDECKQGHNIEYSRPNSTAYDKSLESHGLRMVERSNFERMVIDADNHGLQVAVHAIGDKAVDEVAETFRRALAARLEGAATMRFKRHDPAAPSSRPMRLEHAQHISSPEACETLAHPDIMVVPNPLHLLDDAQMVRNRLGDSRATKGRAYAINTMQKAGVTLAFGSDWPVVDLNPLLSIHAAAWRGPYEGDQADILHEQQCHPRQGPHSDEQEDGILGAIAPDKDTRESDKDTRESDKDTRESDKDSRESERTDCNVDHSILKQDWPWIPEEAVDLMEALFGHTRQGAAALMMQDYVGTLREGMRADFVILHDIKRSLPWSDKHKPKVLATVVDGRCVHGSLVTVPWVPKKTKL</sequence>
<keyword evidence="2" id="KW-0472">Membrane</keyword>
<dbReference type="InterPro" id="IPR011059">
    <property type="entry name" value="Metal-dep_hydrolase_composite"/>
</dbReference>
<comment type="caution">
    <text evidence="4">The sequence shown here is derived from an EMBL/GenBank/DDBJ whole genome shotgun (WGS) entry which is preliminary data.</text>
</comment>
<evidence type="ECO:0000313" key="4">
    <source>
        <dbReference type="EMBL" id="GAX75631.1"/>
    </source>
</evidence>
<dbReference type="PANTHER" id="PTHR22642:SF2">
    <property type="entry name" value="PROTEIN LONG AFTER FAR-RED 3"/>
    <property type="match status" value="1"/>
</dbReference>
<dbReference type="InterPro" id="IPR032466">
    <property type="entry name" value="Metal_Hydrolase"/>
</dbReference>
<dbReference type="STRING" id="1157962.A0A250WXT3"/>
<dbReference type="CDD" id="cd01300">
    <property type="entry name" value="YtcJ_like"/>
    <property type="match status" value="1"/>
</dbReference>
<evidence type="ECO:0000256" key="2">
    <source>
        <dbReference type="SAM" id="Phobius"/>
    </source>
</evidence>
<dbReference type="AlphaFoldDB" id="A0A250WXT3"/>